<dbReference type="KEGG" id="aplc:110981274"/>
<feature type="region of interest" description="Disordered" evidence="4">
    <location>
        <begin position="366"/>
        <end position="387"/>
    </location>
</feature>
<feature type="domain" description="PDZ" evidence="5">
    <location>
        <begin position="267"/>
        <end position="336"/>
    </location>
</feature>
<evidence type="ECO:0000256" key="4">
    <source>
        <dbReference type="SAM" id="MobiDB-lite"/>
    </source>
</evidence>
<feature type="compositionally biased region" description="Basic and acidic residues" evidence="4">
    <location>
        <begin position="1181"/>
        <end position="1192"/>
    </location>
</feature>
<dbReference type="OrthoDB" id="10029564at2759"/>
<keyword evidence="2" id="KW-0677">Repeat</keyword>
<feature type="compositionally biased region" description="Polar residues" evidence="4">
    <location>
        <begin position="464"/>
        <end position="484"/>
    </location>
</feature>
<feature type="compositionally biased region" description="Low complexity" evidence="4">
    <location>
        <begin position="375"/>
        <end position="387"/>
    </location>
</feature>
<dbReference type="InterPro" id="IPR030237">
    <property type="entry name" value="Harmonin_N"/>
</dbReference>
<accession>A0A8B7YP01</accession>
<feature type="compositionally biased region" description="Basic and acidic residues" evidence="4">
    <location>
        <begin position="929"/>
        <end position="938"/>
    </location>
</feature>
<feature type="region of interest" description="Disordered" evidence="4">
    <location>
        <begin position="956"/>
        <end position="1192"/>
    </location>
</feature>
<dbReference type="Pfam" id="PF00595">
    <property type="entry name" value="PDZ"/>
    <property type="match status" value="3"/>
</dbReference>
<feature type="compositionally biased region" description="Polar residues" evidence="4">
    <location>
        <begin position="1046"/>
        <end position="1056"/>
    </location>
</feature>
<feature type="compositionally biased region" description="Polar residues" evidence="4">
    <location>
        <begin position="1091"/>
        <end position="1108"/>
    </location>
</feature>
<feature type="compositionally biased region" description="Polar residues" evidence="4">
    <location>
        <begin position="402"/>
        <end position="442"/>
    </location>
</feature>
<organism evidence="6 9">
    <name type="scientific">Acanthaster planci</name>
    <name type="common">Crown-of-thorns starfish</name>
    <dbReference type="NCBI Taxonomy" id="133434"/>
    <lineage>
        <taxon>Eukaryota</taxon>
        <taxon>Metazoa</taxon>
        <taxon>Echinodermata</taxon>
        <taxon>Eleutherozoa</taxon>
        <taxon>Asterozoa</taxon>
        <taxon>Asteroidea</taxon>
        <taxon>Valvatacea</taxon>
        <taxon>Valvatida</taxon>
        <taxon>Acanthasteridae</taxon>
        <taxon>Acanthaster</taxon>
    </lineage>
</organism>
<feature type="region of interest" description="Disordered" evidence="4">
    <location>
        <begin position="752"/>
        <end position="881"/>
    </location>
</feature>
<feature type="region of interest" description="Disordered" evidence="4">
    <location>
        <begin position="532"/>
        <end position="634"/>
    </location>
</feature>
<sequence>MGRSTSDSHQRKLQLFHRKSKILLNDLERDYLHDILKQYEVYKDVKRLMLRLVDILDTPAKLDLLVEIRGLIPKVHLAQFDWLAPYAKMAHPVILTSTNHGRSSANGSVKHLRKSRSDGSVRGTKGFHDNPTTAVRMVTIDKDREALGISIRGGSEKGQGIFISTVEPGSVEELLGLSPGDQILEVNNISFDNISSSSASMVLQGSSRLRLKVKQSGWVQGHRIAKEKTTWFDTVRRKIVAGEFNDVDPSHAAMGGTRLLSGGDERRVIITPSPRRCIGFNIRGGMEYGVGIYVSKVDKGGLAEAHGISVGDQIIDVNGVSTESATHAQAVQLIRNQPCLIMTIRSVNRYPAYKELCEDYGWADRDTQHKRRHSSSPTSGTTPLTHTELIDAIPVEVAEQYTQTHAHNESNNWAPNQSITMSPTPIPKSSRSSVATETTSLIQKHVPLPSQEQKSAVEPKQASDRASSPSRSGNQTIMGTTALTNDKRIGRSHSMKFPGEKELPVFEKEMQGKESRRVQRNRTFREILFGMKMKSRDKKEKAERQRDKKAADNPKRIKKRYPSAAAYASLNKKPSVEQQQVGGNVNQSEVMTASWATRRPNERESVANSNPGSIARRRSSSPVSTFLPQQVTTADAQQPTTTAFMHGAGTQLMYSEACYASAMNVLEDMAKKLLNEDERAAIMRHVRWYHQEGRIENLVLPILAILDKPEKVLLLREVRGVVAPSDLGRFDSMVSRRELQAYEQLQFGRKDLSQPLNSMRRNSVGKPRKTILEPKPDQEGKFLLQTQEDIEQDRRRQHELEELRRENQSKKSGYIDQGKGEGEESGTEDDNSLHNSDIAMSMFDNPGKSNFAEPEMKTGSPDFKEGSKTSNASLASTGEESDVVVAVRESIVEKLPVTLDKHQQSTSEEQNLGVALKEGGEENSALGSTEKDGKRATDWSDENLLPIVLVQDEVKEEEKERWVLPRIEDDTLETDDVSPQAPMVYDAEIYGLDGSEDGEEVDLPKFEDGSSDSDADSSAPEDSLKPNKSGLYSLIQTNSDSRRGVATNSTATSPAWSSPDAFSPVSEMTLPPTPTSSVGSPLSPAVPKTPPNTVRSPLIPSSNESASGTYDAPVAEEPIYAKVDLSRKKSKQPVKDSLSVEGSVDGSHDSADSDRRSPFRVTFTEYRGSPVPSRKGILKNSFREDEAPSVEKRRANSDYMDIEDINLGEPAPFQEIDAEMKSRMASSPGTAQAEDKTVEQLKTGMETMTVTLSKSRPSLGISVSGGRDSKHQPEVRIDRVFPGGAASDNGILQAGCEVLFVDGDSLQDVTHPQAVDIIRKAYHDKNRGTIEFVVKQPLEMDTHL</sequence>
<dbReference type="FunFam" id="2.30.42.10:FF:000090">
    <property type="entry name" value="PDZ domain containing 7"/>
    <property type="match status" value="1"/>
</dbReference>
<name>A0A8B7YP01_ACAPL</name>
<dbReference type="GO" id="GO:0032426">
    <property type="term" value="C:stereocilium tip"/>
    <property type="evidence" value="ECO:0007669"/>
    <property type="project" value="TreeGrafter"/>
</dbReference>
<feature type="compositionally biased region" description="Low complexity" evidence="4">
    <location>
        <begin position="576"/>
        <end position="590"/>
    </location>
</feature>
<reference evidence="7 8" key="1">
    <citation type="submission" date="2025-04" db="UniProtKB">
        <authorList>
            <consortium name="RefSeq"/>
        </authorList>
    </citation>
    <scope>IDENTIFICATION</scope>
</reference>
<dbReference type="InterPro" id="IPR001478">
    <property type="entry name" value="PDZ"/>
</dbReference>
<protein>
    <submittedName>
        <fullName evidence="7 8">Uncharacterized protein LOC110981274 isoform X1</fullName>
    </submittedName>
</protein>
<keyword evidence="3" id="KW-0966">Cell projection</keyword>
<proteinExistence type="predicted"/>
<dbReference type="GO" id="GO:0002142">
    <property type="term" value="C:stereocilia ankle link complex"/>
    <property type="evidence" value="ECO:0007669"/>
    <property type="project" value="TreeGrafter"/>
</dbReference>
<dbReference type="RefSeq" id="XP_022094396.1">
    <property type="nucleotide sequence ID" value="XM_022238704.1"/>
</dbReference>
<evidence type="ECO:0000256" key="2">
    <source>
        <dbReference type="ARBA" id="ARBA00022737"/>
    </source>
</evidence>
<dbReference type="Gene3D" id="1.20.1160.20">
    <property type="match status" value="2"/>
</dbReference>
<evidence type="ECO:0000256" key="3">
    <source>
        <dbReference type="ARBA" id="ARBA00023273"/>
    </source>
</evidence>
<dbReference type="OMA" id="HWLPEPP"/>
<dbReference type="InterPro" id="IPR051844">
    <property type="entry name" value="USH2_Complex_Protein"/>
</dbReference>
<comment type="subcellular location">
    <subcellularLocation>
        <location evidence="1">Cell projection</location>
    </subcellularLocation>
</comment>
<dbReference type="PANTHER" id="PTHR23116">
    <property type="entry name" value="PDZ DOMAIN CONTAINING WHIRLIN AND HARMONIN-RELATED"/>
    <property type="match status" value="1"/>
</dbReference>
<feature type="region of interest" description="Disordered" evidence="4">
    <location>
        <begin position="402"/>
        <end position="496"/>
    </location>
</feature>
<evidence type="ECO:0000313" key="6">
    <source>
        <dbReference type="Proteomes" id="UP000694845"/>
    </source>
</evidence>
<dbReference type="Gene3D" id="2.30.42.10">
    <property type="match status" value="3"/>
</dbReference>
<dbReference type="PANTHER" id="PTHR23116:SF29">
    <property type="entry name" value="PDZ DOMAIN-CONTAINING PROTEIN 7"/>
    <property type="match status" value="1"/>
</dbReference>
<feature type="compositionally biased region" description="Basic and acidic residues" evidence="4">
    <location>
        <begin position="537"/>
        <end position="555"/>
    </location>
</feature>
<feature type="domain" description="PDZ" evidence="5">
    <location>
        <begin position="137"/>
        <end position="206"/>
    </location>
</feature>
<feature type="compositionally biased region" description="Basic and acidic residues" evidence="4">
    <location>
        <begin position="792"/>
        <end position="809"/>
    </location>
</feature>
<evidence type="ECO:0000256" key="1">
    <source>
        <dbReference type="ARBA" id="ARBA00004316"/>
    </source>
</evidence>
<dbReference type="PROSITE" id="PS50106">
    <property type="entry name" value="PDZ"/>
    <property type="match status" value="3"/>
</dbReference>
<feature type="region of interest" description="Disordered" evidence="4">
    <location>
        <begin position="100"/>
        <end position="128"/>
    </location>
</feature>
<dbReference type="RefSeq" id="XP_022094395.1">
    <property type="nucleotide sequence ID" value="XM_022238703.1"/>
</dbReference>
<feature type="compositionally biased region" description="Basic and acidic residues" evidence="4">
    <location>
        <begin position="956"/>
        <end position="969"/>
    </location>
</feature>
<evidence type="ECO:0000313" key="9">
    <source>
        <dbReference type="RefSeq" id="XP_022094397.1"/>
    </source>
</evidence>
<evidence type="ECO:0000313" key="7">
    <source>
        <dbReference type="RefSeq" id="XP_022094395.1"/>
    </source>
</evidence>
<dbReference type="GO" id="GO:0005929">
    <property type="term" value="C:cilium"/>
    <property type="evidence" value="ECO:0007669"/>
    <property type="project" value="TreeGrafter"/>
</dbReference>
<dbReference type="GeneID" id="110981274"/>
<feature type="compositionally biased region" description="Polar residues" evidence="4">
    <location>
        <begin position="868"/>
        <end position="878"/>
    </location>
</feature>
<gene>
    <name evidence="7 8 9" type="primary">LOC110981274</name>
</gene>
<dbReference type="Pfam" id="PF21219">
    <property type="entry name" value="USH1C_N"/>
    <property type="match status" value="1"/>
</dbReference>
<feature type="compositionally biased region" description="Basic and acidic residues" evidence="4">
    <location>
        <begin position="770"/>
        <end position="780"/>
    </location>
</feature>
<dbReference type="Proteomes" id="UP000694845">
    <property type="component" value="Unplaced"/>
</dbReference>
<dbReference type="SUPFAM" id="SSF50156">
    <property type="entry name" value="PDZ domain-like"/>
    <property type="match status" value="3"/>
</dbReference>
<dbReference type="InterPro" id="IPR036034">
    <property type="entry name" value="PDZ_sf"/>
</dbReference>
<dbReference type="GO" id="GO:0005886">
    <property type="term" value="C:plasma membrane"/>
    <property type="evidence" value="ECO:0007669"/>
    <property type="project" value="TreeGrafter"/>
</dbReference>
<dbReference type="SMART" id="SM00228">
    <property type="entry name" value="PDZ"/>
    <property type="match status" value="3"/>
</dbReference>
<dbReference type="RefSeq" id="XP_022094397.1">
    <property type="nucleotide sequence ID" value="XM_022238705.1"/>
</dbReference>
<feature type="domain" description="PDZ" evidence="5">
    <location>
        <begin position="1249"/>
        <end position="1321"/>
    </location>
</feature>
<evidence type="ECO:0000259" key="5">
    <source>
        <dbReference type="PROSITE" id="PS50106"/>
    </source>
</evidence>
<keyword evidence="6" id="KW-1185">Reference proteome</keyword>
<feature type="region of interest" description="Disordered" evidence="4">
    <location>
        <begin position="898"/>
        <end position="942"/>
    </location>
</feature>
<evidence type="ECO:0000313" key="8">
    <source>
        <dbReference type="RefSeq" id="XP_022094396.1"/>
    </source>
</evidence>
<feature type="compositionally biased region" description="Basic and acidic residues" evidence="4">
    <location>
        <begin position="1146"/>
        <end position="1157"/>
    </location>
</feature>